<dbReference type="GO" id="GO:0008839">
    <property type="term" value="F:4-hydroxy-tetrahydrodipicolinate reductase"/>
    <property type="evidence" value="ECO:0007669"/>
    <property type="project" value="InterPro"/>
</dbReference>
<evidence type="ECO:0000313" key="6">
    <source>
        <dbReference type="Proteomes" id="UP000461409"/>
    </source>
</evidence>
<feature type="domain" description="2,4-diaminopentanoate dehydrogenase C-terminal" evidence="4">
    <location>
        <begin position="147"/>
        <end position="344"/>
    </location>
</feature>
<dbReference type="Pfam" id="PF19328">
    <property type="entry name" value="DAP_DH_C"/>
    <property type="match status" value="1"/>
</dbReference>
<dbReference type="GO" id="GO:0009089">
    <property type="term" value="P:lysine biosynthetic process via diaminopimelate"/>
    <property type="evidence" value="ECO:0007669"/>
    <property type="project" value="InterPro"/>
</dbReference>
<dbReference type="EMBL" id="WUBR01000002">
    <property type="protein sequence ID" value="MWV27769.1"/>
    <property type="molecule type" value="Genomic_DNA"/>
</dbReference>
<gene>
    <name evidence="5" type="ORF">GRF63_07605</name>
</gene>
<evidence type="ECO:0000313" key="5">
    <source>
        <dbReference type="EMBL" id="MWV27769.1"/>
    </source>
</evidence>
<dbReference type="Pfam" id="PF01113">
    <property type="entry name" value="DapB_N"/>
    <property type="match status" value="1"/>
</dbReference>
<sequence length="361" mass="40144">MTRKPYRVAVWGPGTMGKAAIREILRLPEVELVSVLGYNTDNNGRDVGEFLGKEPCGVAITTDMDTFLAAKPEVILHTARDFADFRADDEIVHVLEQGFNVISVLPYQYPAARGQDVHDRLHAAGVKGGATLYGTGIDPGFFYERLAPLMTGLSSEIEQIKLKEYTSLINQGPDILPLFGFGTTIEQVEKDPIAATMAGNYLTMGMHYLADHLGLHIDRIERTAHHVLAPEKMSIDSGFSVEPDTVGMLRYDWVGYVDEKPMFQIEVFWYLNEVLRPDNVPCDDYWVIEIEGRPSTRLGLEVVGSLKRAERLVPDNPAPLAYIASIIPAIQAIPAVVRADPGILDTEMPQFHWLPDLRDAK</sequence>
<evidence type="ECO:0000256" key="1">
    <source>
        <dbReference type="ARBA" id="ARBA00022857"/>
    </source>
</evidence>
<name>A0A844XDD8_9SPHN</name>
<dbReference type="InterPro" id="IPR036291">
    <property type="entry name" value="NAD(P)-bd_dom_sf"/>
</dbReference>
<reference evidence="5 6" key="2">
    <citation type="submission" date="2020-02" db="EMBL/GenBank/DDBJ databases">
        <title>Erythrobacter dongmakensis sp. nov., isolated from a tidal mudflat.</title>
        <authorList>
            <person name="Kim I.S."/>
        </authorList>
    </citation>
    <scope>NUCLEOTIDE SEQUENCE [LARGE SCALE GENOMIC DNA]</scope>
    <source>
        <strain evidence="5 6">GH3-10</strain>
    </source>
</reference>
<evidence type="ECO:0000259" key="4">
    <source>
        <dbReference type="Pfam" id="PF19328"/>
    </source>
</evidence>
<keyword evidence="6" id="KW-1185">Reference proteome</keyword>
<evidence type="ECO:0000256" key="2">
    <source>
        <dbReference type="ARBA" id="ARBA00023002"/>
    </source>
</evidence>
<reference evidence="5 6" key="1">
    <citation type="submission" date="2019-12" db="EMBL/GenBank/DDBJ databases">
        <authorList>
            <person name="Lee S.D."/>
        </authorList>
    </citation>
    <scope>NUCLEOTIDE SEQUENCE [LARGE SCALE GENOMIC DNA]</scope>
    <source>
        <strain evidence="5 6">GH3-10</strain>
    </source>
</reference>
<dbReference type="AlphaFoldDB" id="A0A844XDD8"/>
<dbReference type="CDD" id="cd24146">
    <property type="entry name" value="nat-AmDH_N_like"/>
    <property type="match status" value="1"/>
</dbReference>
<dbReference type="InterPro" id="IPR000846">
    <property type="entry name" value="DapB_N"/>
</dbReference>
<proteinExistence type="predicted"/>
<protein>
    <recommendedName>
        <fullName evidence="7">Dihydrodipicolinate reductase</fullName>
    </recommendedName>
</protein>
<keyword evidence="2" id="KW-0560">Oxidoreductase</keyword>
<evidence type="ECO:0008006" key="7">
    <source>
        <dbReference type="Google" id="ProtNLM"/>
    </source>
</evidence>
<evidence type="ECO:0000259" key="3">
    <source>
        <dbReference type="Pfam" id="PF01113"/>
    </source>
</evidence>
<accession>A0A844XDD8</accession>
<keyword evidence="1" id="KW-0521">NADP</keyword>
<dbReference type="Gene3D" id="3.40.50.720">
    <property type="entry name" value="NAD(P)-binding Rossmann-like Domain"/>
    <property type="match status" value="1"/>
</dbReference>
<comment type="caution">
    <text evidence="5">The sequence shown here is derived from an EMBL/GenBank/DDBJ whole genome shotgun (WGS) entry which is preliminary data.</text>
</comment>
<dbReference type="RefSeq" id="WP_160485447.1">
    <property type="nucleotide sequence ID" value="NZ_WUBR01000002.1"/>
</dbReference>
<dbReference type="Proteomes" id="UP000461409">
    <property type="component" value="Unassembled WGS sequence"/>
</dbReference>
<organism evidence="5 6">
    <name type="scientific">Aurantiacibacter rhizosphaerae</name>
    <dbReference type="NCBI Taxonomy" id="2691582"/>
    <lineage>
        <taxon>Bacteria</taxon>
        <taxon>Pseudomonadati</taxon>
        <taxon>Pseudomonadota</taxon>
        <taxon>Alphaproteobacteria</taxon>
        <taxon>Sphingomonadales</taxon>
        <taxon>Erythrobacteraceae</taxon>
        <taxon>Aurantiacibacter</taxon>
    </lineage>
</organism>
<feature type="domain" description="Dihydrodipicolinate reductase N-terminal" evidence="3">
    <location>
        <begin position="7"/>
        <end position="76"/>
    </location>
</feature>
<dbReference type="SUPFAM" id="SSF51735">
    <property type="entry name" value="NAD(P)-binding Rossmann-fold domains"/>
    <property type="match status" value="1"/>
</dbReference>
<dbReference type="InterPro" id="IPR045760">
    <property type="entry name" value="DAP_DH_C"/>
</dbReference>